<gene>
    <name evidence="2" type="ORF">B0A62_02425</name>
    <name evidence="1" type="ORF">IW20_09230</name>
</gene>
<dbReference type="InterPro" id="IPR013324">
    <property type="entry name" value="RNA_pol_sigma_r3/r4-like"/>
</dbReference>
<sequence length="199" mass="23228">MIDSKTLDRLKNIDERSWGLIYKSLVLYASNKLNKVGFEIRTEKDSVDAEHFAVLAIEKVFTGVRKWDYNKHPNITHHLIWVVKSLISSHFKSSSRSIVNAGGSNELLSDSEEYDNYDELTDEEIRIRDIPDEILIENEFWDKIEKSFGENKNDHAIFCEWLEGASRREISKELDIPMKEINNSIKRGLRIVKKIFTKP</sequence>
<dbReference type="SUPFAM" id="SSF88659">
    <property type="entry name" value="Sigma3 and sigma4 domains of RNA polymerase sigma factors"/>
    <property type="match status" value="1"/>
</dbReference>
<comment type="caution">
    <text evidence="1">The sequence shown here is derived from an EMBL/GenBank/DDBJ whole genome shotgun (WGS) entry which is preliminary data.</text>
</comment>
<dbReference type="EMBL" id="MUGY01000002">
    <property type="protein sequence ID" value="OXA97733.1"/>
    <property type="molecule type" value="Genomic_DNA"/>
</dbReference>
<name>A0A086AJS6_FLAHY</name>
<protein>
    <submittedName>
        <fullName evidence="1">Uncharacterized protein</fullName>
    </submittedName>
</protein>
<reference evidence="2 4" key="2">
    <citation type="submission" date="2016-11" db="EMBL/GenBank/DDBJ databases">
        <title>Whole genomes of Flavobacteriaceae.</title>
        <authorList>
            <person name="Stine C."/>
            <person name="Li C."/>
            <person name="Tadesse D."/>
        </authorList>
    </citation>
    <scope>NUCLEOTIDE SEQUENCE [LARGE SCALE GENOMIC DNA]</scope>
    <source>
        <strain evidence="2 4">ATCC 29551</strain>
    </source>
</reference>
<dbReference type="eggNOG" id="ENOG502ZI8T">
    <property type="taxonomic scope" value="Bacteria"/>
</dbReference>
<dbReference type="Proteomes" id="UP000028712">
    <property type="component" value="Unassembled WGS sequence"/>
</dbReference>
<reference evidence="1 3" key="1">
    <citation type="submission" date="2014-07" db="EMBL/GenBank/DDBJ databases">
        <title>Genome of Flavobacterium hydatis DSM 2063.</title>
        <authorList>
            <person name="Pipes S.E."/>
            <person name="Stropko S.J."/>
            <person name="Newman J.D."/>
        </authorList>
    </citation>
    <scope>NUCLEOTIDE SEQUENCE [LARGE SCALE GENOMIC DNA]</scope>
    <source>
        <strain evidence="1 3">DSM 2063</strain>
    </source>
</reference>
<dbReference type="Proteomes" id="UP000198424">
    <property type="component" value="Unassembled WGS sequence"/>
</dbReference>
<dbReference type="AlphaFoldDB" id="A0A086AJS6"/>
<evidence type="ECO:0000313" key="3">
    <source>
        <dbReference type="Proteomes" id="UP000028712"/>
    </source>
</evidence>
<dbReference type="OrthoDB" id="1494788at2"/>
<dbReference type="EMBL" id="JPRM01000012">
    <property type="protein sequence ID" value="KFF16940.1"/>
    <property type="molecule type" value="Genomic_DNA"/>
</dbReference>
<dbReference type="STRING" id="991.IW20_09230"/>
<evidence type="ECO:0000313" key="2">
    <source>
        <dbReference type="EMBL" id="OXA97733.1"/>
    </source>
</evidence>
<keyword evidence="4" id="KW-1185">Reference proteome</keyword>
<proteinExistence type="predicted"/>
<evidence type="ECO:0000313" key="4">
    <source>
        <dbReference type="Proteomes" id="UP000198424"/>
    </source>
</evidence>
<evidence type="ECO:0000313" key="1">
    <source>
        <dbReference type="EMBL" id="KFF16940.1"/>
    </source>
</evidence>
<organism evidence="1 3">
    <name type="scientific">Flavobacterium hydatis</name>
    <name type="common">Cytophaga aquatilis</name>
    <dbReference type="NCBI Taxonomy" id="991"/>
    <lineage>
        <taxon>Bacteria</taxon>
        <taxon>Pseudomonadati</taxon>
        <taxon>Bacteroidota</taxon>
        <taxon>Flavobacteriia</taxon>
        <taxon>Flavobacteriales</taxon>
        <taxon>Flavobacteriaceae</taxon>
        <taxon>Flavobacterium</taxon>
    </lineage>
</organism>
<dbReference type="RefSeq" id="WP_035621102.1">
    <property type="nucleotide sequence ID" value="NZ_JBEWQG010000023.1"/>
</dbReference>
<accession>A0A086AJS6</accession>